<dbReference type="PANTHER" id="PTHR30469">
    <property type="entry name" value="MULTIDRUG RESISTANCE PROTEIN MDTA"/>
    <property type="match status" value="1"/>
</dbReference>
<evidence type="ECO:0000313" key="2">
    <source>
        <dbReference type="EMBL" id="OQX12862.1"/>
    </source>
</evidence>
<dbReference type="InterPro" id="IPR006143">
    <property type="entry name" value="RND_pump_MFP"/>
</dbReference>
<reference evidence="2 3" key="1">
    <citation type="submission" date="2017-01" db="EMBL/GenBank/DDBJ databases">
        <title>Novel large sulfur bacteria in the metagenomes of groundwater-fed chemosynthetic microbial mats in the Lake Huron basin.</title>
        <authorList>
            <person name="Sharrar A.M."/>
            <person name="Flood B.E."/>
            <person name="Bailey J.V."/>
            <person name="Jones D.S."/>
            <person name="Biddanda B."/>
            <person name="Ruberg S.A."/>
            <person name="Marcus D.N."/>
            <person name="Dick G.J."/>
        </authorList>
    </citation>
    <scope>NUCLEOTIDE SEQUENCE [LARGE SCALE GENOMIC DNA]</scope>
    <source>
        <strain evidence="2">A8</strain>
    </source>
</reference>
<evidence type="ECO:0000256" key="1">
    <source>
        <dbReference type="ARBA" id="ARBA00009477"/>
    </source>
</evidence>
<dbReference type="Gene3D" id="2.40.30.170">
    <property type="match status" value="1"/>
</dbReference>
<sequence>MRLSRFWLLVPFLAAGGWWAWQQQHPTALEVSAASVSRGVVESSVANTRAGTVKACRRAKLSPSIGGQISVLPFAEGAHVNTGDVLLRLWNHDLQANVEAADKGVQAARSQRSASCLQAAETRRAADRASRLRQSASISVQELDKANTAAAVADATCKAAEAQITLTAAQLKAAQAQLERTVLVAPFAGVIADINGELNEYVTPSPPGIQTLPVVDLIEPGCFLASAPIDEVDAPNIKTGLPARITLDAWRGRDFPGKVTLVGSYVIDLEKQARTVEVELAFDNPADLKDLLVGYSADVDIILETRRDVLRIPTEALFDKHYVYVLTDAGKLEKRKIGVGLSNWSFTEVTEGLAEGASIVTTPGAAGVAEGVAAQAKETTDE</sequence>
<dbReference type="GO" id="GO:0015562">
    <property type="term" value="F:efflux transmembrane transporter activity"/>
    <property type="evidence" value="ECO:0007669"/>
    <property type="project" value="TreeGrafter"/>
</dbReference>
<dbReference type="NCBIfam" id="TIGR01730">
    <property type="entry name" value="RND_mfp"/>
    <property type="match status" value="1"/>
</dbReference>
<dbReference type="AlphaFoldDB" id="A0A1Y1QT11"/>
<name>A0A1Y1QT11_9GAMM</name>
<comment type="caution">
    <text evidence="2">The sequence shown here is derived from an EMBL/GenBank/DDBJ whole genome shotgun (WGS) entry which is preliminary data.</text>
</comment>
<dbReference type="SUPFAM" id="SSF111369">
    <property type="entry name" value="HlyD-like secretion proteins"/>
    <property type="match status" value="1"/>
</dbReference>
<protein>
    <submittedName>
        <fullName evidence="2">Efflux transporter periplasmic adaptor subunit</fullName>
    </submittedName>
</protein>
<evidence type="ECO:0000313" key="3">
    <source>
        <dbReference type="Proteomes" id="UP000192491"/>
    </source>
</evidence>
<proteinExistence type="inferred from homology"/>
<organism evidence="2 3">
    <name type="scientific">Thiothrix lacustris</name>
    <dbReference type="NCBI Taxonomy" id="525917"/>
    <lineage>
        <taxon>Bacteria</taxon>
        <taxon>Pseudomonadati</taxon>
        <taxon>Pseudomonadota</taxon>
        <taxon>Gammaproteobacteria</taxon>
        <taxon>Thiotrichales</taxon>
        <taxon>Thiotrichaceae</taxon>
        <taxon>Thiothrix</taxon>
    </lineage>
</organism>
<dbReference type="GO" id="GO:1990281">
    <property type="term" value="C:efflux pump complex"/>
    <property type="evidence" value="ECO:0007669"/>
    <property type="project" value="TreeGrafter"/>
</dbReference>
<dbReference type="Gene3D" id="2.40.420.20">
    <property type="match status" value="1"/>
</dbReference>
<dbReference type="Gene3D" id="1.10.287.470">
    <property type="entry name" value="Helix hairpin bin"/>
    <property type="match status" value="1"/>
</dbReference>
<comment type="similarity">
    <text evidence="1">Belongs to the membrane fusion protein (MFP) (TC 8.A.1) family.</text>
</comment>
<dbReference type="PANTHER" id="PTHR30469:SF15">
    <property type="entry name" value="HLYD FAMILY OF SECRETION PROTEINS"/>
    <property type="match status" value="1"/>
</dbReference>
<gene>
    <name evidence="2" type="ORF">BWK73_13815</name>
</gene>
<dbReference type="Proteomes" id="UP000192491">
    <property type="component" value="Unassembled WGS sequence"/>
</dbReference>
<dbReference type="EMBL" id="MTEJ01000057">
    <property type="protein sequence ID" value="OQX12862.1"/>
    <property type="molecule type" value="Genomic_DNA"/>
</dbReference>
<dbReference type="Gene3D" id="2.40.50.100">
    <property type="match status" value="1"/>
</dbReference>
<accession>A0A1Y1QT11</accession>